<comment type="caution">
    <text evidence="6">The sequence shown here is derived from an EMBL/GenBank/DDBJ whole genome shotgun (WGS) entry which is preliminary data.</text>
</comment>
<protein>
    <submittedName>
        <fullName evidence="6">NAD(+)/NADH kinase</fullName>
    </submittedName>
</protein>
<dbReference type="EMBL" id="JAFLCK010000018">
    <property type="protein sequence ID" value="MBN8661306.1"/>
    <property type="molecule type" value="Genomic_DNA"/>
</dbReference>
<dbReference type="PANTHER" id="PTHR13158">
    <property type="match status" value="1"/>
</dbReference>
<proteinExistence type="predicted"/>
<organism evidence="6 7">
    <name type="scientific">Candidatus Obscuribacter phosphatis</name>
    <dbReference type="NCBI Taxonomy" id="1906157"/>
    <lineage>
        <taxon>Bacteria</taxon>
        <taxon>Bacillati</taxon>
        <taxon>Candidatus Melainabacteria</taxon>
        <taxon>Candidatus Obscuribacterales</taxon>
        <taxon>Candidatus Obscuribacteraceae</taxon>
        <taxon>Candidatus Obscuribacter</taxon>
    </lineage>
</organism>
<evidence type="ECO:0000313" key="7">
    <source>
        <dbReference type="Proteomes" id="UP000664277"/>
    </source>
</evidence>
<keyword evidence="2 6" id="KW-0418">Kinase</keyword>
<dbReference type="GO" id="GO:0006741">
    <property type="term" value="P:NADP+ biosynthetic process"/>
    <property type="evidence" value="ECO:0007669"/>
    <property type="project" value="InterPro"/>
</dbReference>
<evidence type="ECO:0000313" key="6">
    <source>
        <dbReference type="EMBL" id="MBN8661306.1"/>
    </source>
</evidence>
<evidence type="ECO:0000256" key="3">
    <source>
        <dbReference type="ARBA" id="ARBA00022857"/>
    </source>
</evidence>
<dbReference type="InterPro" id="IPR002504">
    <property type="entry name" value="NADK"/>
</dbReference>
<comment type="catalytic activity">
    <reaction evidence="5">
        <text>NAD(+) + ATP = ADP + NADP(+) + H(+)</text>
        <dbReference type="Rhea" id="RHEA:18629"/>
        <dbReference type="ChEBI" id="CHEBI:15378"/>
        <dbReference type="ChEBI" id="CHEBI:30616"/>
        <dbReference type="ChEBI" id="CHEBI:57540"/>
        <dbReference type="ChEBI" id="CHEBI:58349"/>
        <dbReference type="ChEBI" id="CHEBI:456216"/>
        <dbReference type="EC" id="2.7.1.23"/>
    </reaction>
</comment>
<reference evidence="6" key="1">
    <citation type="submission" date="2021-02" db="EMBL/GenBank/DDBJ databases">
        <title>Genome-Resolved Metagenomics of a Microbial Community Performing Photosynthetic Biological Nutrient Removal.</title>
        <authorList>
            <person name="Mcdaniel E.A."/>
        </authorList>
    </citation>
    <scope>NUCLEOTIDE SEQUENCE</scope>
    <source>
        <strain evidence="6">UWPOB_OBS1</strain>
    </source>
</reference>
<dbReference type="Proteomes" id="UP000664277">
    <property type="component" value="Unassembled WGS sequence"/>
</dbReference>
<dbReference type="InterPro" id="IPR017438">
    <property type="entry name" value="ATP-NAD_kinase_N"/>
</dbReference>
<keyword evidence="1" id="KW-0808">Transferase</keyword>
<dbReference type="GO" id="GO:0051287">
    <property type="term" value="F:NAD binding"/>
    <property type="evidence" value="ECO:0007669"/>
    <property type="project" value="UniProtKB-ARBA"/>
</dbReference>
<evidence type="ECO:0000256" key="5">
    <source>
        <dbReference type="ARBA" id="ARBA00047925"/>
    </source>
</evidence>
<dbReference type="PANTHER" id="PTHR13158:SF5">
    <property type="entry name" value="NAD KINASE 2, MITOCHONDRIAL"/>
    <property type="match status" value="1"/>
</dbReference>
<dbReference type="Gene3D" id="2.60.200.30">
    <property type="entry name" value="Probable inorganic polyphosphate/atp-NAD kinase, domain 2"/>
    <property type="match status" value="1"/>
</dbReference>
<dbReference type="InterPro" id="IPR017437">
    <property type="entry name" value="ATP-NAD_kinase_PpnK-typ_C"/>
</dbReference>
<dbReference type="GO" id="GO:0003951">
    <property type="term" value="F:NAD+ kinase activity"/>
    <property type="evidence" value="ECO:0007669"/>
    <property type="project" value="UniProtKB-EC"/>
</dbReference>
<sequence length="327" mass="35498">MVKETYFEQVSKRGDKAQLAEIANQAPGVQNVARSHEQHLQTLKVVKDALSKRGIQFEEVREIADFTGKLDEIDLIVSVGGDGTFLRVSHEVIGKTPVLGVNSAPITSFGHFCRTDCNGFLRTLDAIIDGTITPIRLLRLELTLNGVPLPELVLNEVLVAHAHPAGTSRYQIEVDGEQAEHKGSGLLIAAPSGSTGFLRSEGGAVLPITARAFSYLKRAPFLGLFERGRLLRGSVAEGGRIAITSNMQAGKLFVDGEHIEYDFPRGARLEVRVAGADLVAYVHPGCHSPYQMEATLLRLPLPRFISAPLAAVFTRISKQLSCIGENR</sequence>
<accession>A0A8J7P986</accession>
<name>A0A8J7P986_9BACT</name>
<gene>
    <name evidence="6" type="ORF">J0M35_13140</name>
</gene>
<dbReference type="AlphaFoldDB" id="A0A8J7P986"/>
<keyword evidence="4" id="KW-0520">NAD</keyword>
<evidence type="ECO:0000256" key="4">
    <source>
        <dbReference type="ARBA" id="ARBA00023027"/>
    </source>
</evidence>
<dbReference type="GO" id="GO:0019674">
    <property type="term" value="P:NAD+ metabolic process"/>
    <property type="evidence" value="ECO:0007669"/>
    <property type="project" value="InterPro"/>
</dbReference>
<keyword evidence="3" id="KW-0521">NADP</keyword>
<dbReference type="Pfam" id="PF01513">
    <property type="entry name" value="NAD_kinase"/>
    <property type="match status" value="1"/>
</dbReference>
<evidence type="ECO:0000256" key="2">
    <source>
        <dbReference type="ARBA" id="ARBA00022777"/>
    </source>
</evidence>
<dbReference type="InterPro" id="IPR016064">
    <property type="entry name" value="NAD/diacylglycerol_kinase_sf"/>
</dbReference>
<evidence type="ECO:0000256" key="1">
    <source>
        <dbReference type="ARBA" id="ARBA00022679"/>
    </source>
</evidence>
<dbReference type="Gene3D" id="3.40.50.10330">
    <property type="entry name" value="Probable inorganic polyphosphate/atp-NAD kinase, domain 1"/>
    <property type="match status" value="1"/>
</dbReference>
<dbReference type="GO" id="GO:0005524">
    <property type="term" value="F:ATP binding"/>
    <property type="evidence" value="ECO:0007669"/>
    <property type="project" value="UniProtKB-ARBA"/>
</dbReference>
<dbReference type="SUPFAM" id="SSF111331">
    <property type="entry name" value="NAD kinase/diacylglycerol kinase-like"/>
    <property type="match status" value="1"/>
</dbReference>